<keyword evidence="8" id="KW-1185">Reference proteome</keyword>
<dbReference type="Gene3D" id="3.40.630.30">
    <property type="match status" value="2"/>
</dbReference>
<dbReference type="Pfam" id="PF02388">
    <property type="entry name" value="FemAB"/>
    <property type="match status" value="2"/>
</dbReference>
<comment type="caution">
    <text evidence="7">The sequence shown here is derived from an EMBL/GenBank/DDBJ whole genome shotgun (WGS) entry which is preliminary data.</text>
</comment>
<keyword evidence="2" id="KW-0808">Transferase</keyword>
<protein>
    <submittedName>
        <fullName evidence="7">Peptidoglycan bridge formation glycyltransferase FemA/FemB family protein</fullName>
    </submittedName>
</protein>
<dbReference type="Proteomes" id="UP000654279">
    <property type="component" value="Unassembled WGS sequence"/>
</dbReference>
<dbReference type="GO" id="GO:0071555">
    <property type="term" value="P:cell wall organization"/>
    <property type="evidence" value="ECO:0007669"/>
    <property type="project" value="UniProtKB-KW"/>
</dbReference>
<name>A0A926CYH9_9FIRM</name>
<evidence type="ECO:0000256" key="2">
    <source>
        <dbReference type="ARBA" id="ARBA00022679"/>
    </source>
</evidence>
<keyword evidence="3" id="KW-0133">Cell shape</keyword>
<dbReference type="GO" id="GO:0016755">
    <property type="term" value="F:aminoacyltransferase activity"/>
    <property type="evidence" value="ECO:0007669"/>
    <property type="project" value="InterPro"/>
</dbReference>
<evidence type="ECO:0000256" key="3">
    <source>
        <dbReference type="ARBA" id="ARBA00022960"/>
    </source>
</evidence>
<dbReference type="PROSITE" id="PS51191">
    <property type="entry name" value="FEMABX"/>
    <property type="match status" value="1"/>
</dbReference>
<comment type="similarity">
    <text evidence="1">Belongs to the FemABX family.</text>
</comment>
<evidence type="ECO:0000256" key="1">
    <source>
        <dbReference type="ARBA" id="ARBA00009943"/>
    </source>
</evidence>
<keyword evidence="6" id="KW-0961">Cell wall biogenesis/degradation</keyword>
<accession>A0A926CYH9</accession>
<evidence type="ECO:0000256" key="4">
    <source>
        <dbReference type="ARBA" id="ARBA00022984"/>
    </source>
</evidence>
<dbReference type="InterPro" id="IPR016181">
    <property type="entry name" value="Acyl_CoA_acyltransferase"/>
</dbReference>
<dbReference type="SUPFAM" id="SSF55729">
    <property type="entry name" value="Acyl-CoA N-acyltransferases (Nat)"/>
    <property type="match status" value="2"/>
</dbReference>
<dbReference type="AlphaFoldDB" id="A0A926CYH9"/>
<evidence type="ECO:0000256" key="6">
    <source>
        <dbReference type="ARBA" id="ARBA00023316"/>
    </source>
</evidence>
<dbReference type="InterPro" id="IPR003447">
    <property type="entry name" value="FEMABX"/>
</dbReference>
<dbReference type="GO" id="GO:0008360">
    <property type="term" value="P:regulation of cell shape"/>
    <property type="evidence" value="ECO:0007669"/>
    <property type="project" value="UniProtKB-KW"/>
</dbReference>
<keyword evidence="5" id="KW-0012">Acyltransferase</keyword>
<dbReference type="RefSeq" id="WP_249284023.1">
    <property type="nucleotide sequence ID" value="NZ_JACRSO010000001.1"/>
</dbReference>
<dbReference type="InterPro" id="IPR050644">
    <property type="entry name" value="PG_Glycine_Bridge_Synth"/>
</dbReference>
<evidence type="ECO:0000313" key="8">
    <source>
        <dbReference type="Proteomes" id="UP000654279"/>
    </source>
</evidence>
<evidence type="ECO:0000313" key="7">
    <source>
        <dbReference type="EMBL" id="MBC8527951.1"/>
    </source>
</evidence>
<sequence>MRTTEAVSRDTLEEYEAFVSASPFGHFMQSSHWADVKDNWRWDALICRDGDGRIRGSMALLCKKVPLDGGCFIYSPRGPVCDMMDEDTVLALLGGARAYARRHRAVALKVDPDVEDSSGYVAALFQKAGLRHGKPLSHSGCIQPRGVFRVDLYGQTQERLLAQCRPKTRYNIRLAGRRGVTVRQGTVEDLGEFTRLMRQTGLRDGFPTRNERYFEKIMLSFGEKVHLYMADYEGVPIAGTLALTYGDKSWYLYGASGNEHREVMPNYRLQWEMMQAALQDGCVCYDMRGVPGDKPSAPGQSTYGLYRYKKGFGGRWMTFCGEWDDVLRPAAYGLMALGLRLRQGRAQAALRVKRVRIRLHRSGGGGAKKEKGFGKNYGEEFV</sequence>
<dbReference type="PANTHER" id="PTHR36174:SF1">
    <property type="entry name" value="LIPID II:GLYCINE GLYCYLTRANSFERASE"/>
    <property type="match status" value="1"/>
</dbReference>
<dbReference type="GO" id="GO:0009252">
    <property type="term" value="P:peptidoglycan biosynthetic process"/>
    <property type="evidence" value="ECO:0007669"/>
    <property type="project" value="UniProtKB-KW"/>
</dbReference>
<gene>
    <name evidence="7" type="ORF">H8699_00675</name>
</gene>
<proteinExistence type="inferred from homology"/>
<dbReference type="EMBL" id="JACRSO010000001">
    <property type="protein sequence ID" value="MBC8527951.1"/>
    <property type="molecule type" value="Genomic_DNA"/>
</dbReference>
<organism evidence="7 8">
    <name type="scientific">Luoshenia tenuis</name>
    <dbReference type="NCBI Taxonomy" id="2763654"/>
    <lineage>
        <taxon>Bacteria</taxon>
        <taxon>Bacillati</taxon>
        <taxon>Bacillota</taxon>
        <taxon>Clostridia</taxon>
        <taxon>Christensenellales</taxon>
        <taxon>Christensenellaceae</taxon>
        <taxon>Luoshenia</taxon>
    </lineage>
</organism>
<reference evidence="7" key="1">
    <citation type="submission" date="2020-08" db="EMBL/GenBank/DDBJ databases">
        <title>Genome public.</title>
        <authorList>
            <person name="Liu C."/>
            <person name="Sun Q."/>
        </authorList>
    </citation>
    <scope>NUCLEOTIDE SEQUENCE</scope>
    <source>
        <strain evidence="7">NSJ-44</strain>
    </source>
</reference>
<keyword evidence="4" id="KW-0573">Peptidoglycan synthesis</keyword>
<dbReference type="PANTHER" id="PTHR36174">
    <property type="entry name" value="LIPID II:GLYCINE GLYCYLTRANSFERASE"/>
    <property type="match status" value="1"/>
</dbReference>
<evidence type="ECO:0000256" key="5">
    <source>
        <dbReference type="ARBA" id="ARBA00023315"/>
    </source>
</evidence>